<dbReference type="PANTHER" id="PTHR12469:SF2">
    <property type="entry name" value="SUCCINATE DEHYDROGENASE ASSEMBLY FACTOR 2, MITOCHONDRIAL"/>
    <property type="match status" value="1"/>
</dbReference>
<dbReference type="AlphaFoldDB" id="A0A9X3Z732"/>
<dbReference type="Pfam" id="PF03937">
    <property type="entry name" value="Sdh5"/>
    <property type="match status" value="1"/>
</dbReference>
<sequence>MTEDRPIRLKRLRFRCWHRGIKEADVLLGNFADKLMVRLTDDQLDRLEILLEEQDIDLVAWIGSIRTPPAHLDTDVMTILRKLDYLDR</sequence>
<reference evidence="4" key="1">
    <citation type="submission" date="2022-08" db="EMBL/GenBank/DDBJ databases">
        <authorList>
            <person name="Vandamme P."/>
            <person name="Hettiarachchi A."/>
            <person name="Peeters C."/>
            <person name="Cnockaert M."/>
            <person name="Carlier A."/>
        </authorList>
    </citation>
    <scope>NUCLEOTIDE SEQUENCE</scope>
    <source>
        <strain evidence="4">LMG 31809</strain>
    </source>
</reference>
<keyword evidence="3" id="KW-0143">Chaperone</keyword>
<evidence type="ECO:0000256" key="3">
    <source>
        <dbReference type="ARBA" id="ARBA00023186"/>
    </source>
</evidence>
<dbReference type="InterPro" id="IPR036714">
    <property type="entry name" value="SDH_sf"/>
</dbReference>
<gene>
    <name evidence="4" type="ORF">NYP16_06675</name>
</gene>
<dbReference type="PANTHER" id="PTHR12469">
    <property type="entry name" value="PROTEIN EMI5 HOMOLOG, MITOCHONDRIAL"/>
    <property type="match status" value="1"/>
</dbReference>
<comment type="caution">
    <text evidence="4">The sequence shown here is derived from an EMBL/GenBank/DDBJ whole genome shotgun (WGS) entry which is preliminary data.</text>
</comment>
<comment type="similarity">
    <text evidence="1">Belongs to the SdhE FAD assembly factor family.</text>
</comment>
<dbReference type="Gene3D" id="1.10.150.250">
    <property type="entry name" value="Flavinator of succinate dehydrogenase"/>
    <property type="match status" value="1"/>
</dbReference>
<keyword evidence="5" id="KW-1185">Reference proteome</keyword>
<name>A0A9X3Z732_9PROT</name>
<accession>A0A9X3Z732</accession>
<evidence type="ECO:0000313" key="4">
    <source>
        <dbReference type="EMBL" id="MDA5193638.1"/>
    </source>
</evidence>
<evidence type="ECO:0000256" key="1">
    <source>
        <dbReference type="ARBA" id="ARBA00008571"/>
    </source>
</evidence>
<dbReference type="GO" id="GO:0006099">
    <property type="term" value="P:tricarboxylic acid cycle"/>
    <property type="evidence" value="ECO:0007669"/>
    <property type="project" value="TreeGrafter"/>
</dbReference>
<organism evidence="4 5">
    <name type="scientific">Govanella unica</name>
    <dbReference type="NCBI Taxonomy" id="2975056"/>
    <lineage>
        <taxon>Bacteria</taxon>
        <taxon>Pseudomonadati</taxon>
        <taxon>Pseudomonadota</taxon>
        <taxon>Alphaproteobacteria</taxon>
        <taxon>Emcibacterales</taxon>
        <taxon>Govanellaceae</taxon>
        <taxon>Govanella</taxon>
    </lineage>
</organism>
<dbReference type="SUPFAM" id="SSF109910">
    <property type="entry name" value="YgfY-like"/>
    <property type="match status" value="1"/>
</dbReference>
<reference evidence="4" key="2">
    <citation type="journal article" date="2023" name="Syst. Appl. Microbiol.">
        <title>Govania unica gen. nov., sp. nov., a rare biosphere bacterium that represents a novel family in the class Alphaproteobacteria.</title>
        <authorList>
            <person name="Vandamme P."/>
            <person name="Peeters C."/>
            <person name="Hettiarachchi A."/>
            <person name="Cnockaert M."/>
            <person name="Carlier A."/>
        </authorList>
    </citation>
    <scope>NUCLEOTIDE SEQUENCE</scope>
    <source>
        <strain evidence="4">LMG 31809</strain>
    </source>
</reference>
<dbReference type="Proteomes" id="UP001141619">
    <property type="component" value="Unassembled WGS sequence"/>
</dbReference>
<dbReference type="EMBL" id="JANWOI010000002">
    <property type="protein sequence ID" value="MDA5193638.1"/>
    <property type="molecule type" value="Genomic_DNA"/>
</dbReference>
<evidence type="ECO:0000256" key="2">
    <source>
        <dbReference type="ARBA" id="ARBA00019418"/>
    </source>
</evidence>
<protein>
    <recommendedName>
        <fullName evidence="2">FAD assembly factor SdhE</fullName>
    </recommendedName>
</protein>
<dbReference type="InterPro" id="IPR005631">
    <property type="entry name" value="SDH"/>
</dbReference>
<evidence type="ECO:0000313" key="5">
    <source>
        <dbReference type="Proteomes" id="UP001141619"/>
    </source>
</evidence>
<dbReference type="RefSeq" id="WP_274943338.1">
    <property type="nucleotide sequence ID" value="NZ_JANWOI010000002.1"/>
</dbReference>
<proteinExistence type="inferred from homology"/>